<feature type="signal peptide" evidence="4">
    <location>
        <begin position="1"/>
        <end position="16"/>
    </location>
</feature>
<keyword evidence="2" id="KW-0645">Protease</keyword>
<proteinExistence type="inferred from homology"/>
<evidence type="ECO:0000256" key="2">
    <source>
        <dbReference type="ARBA" id="ARBA00022670"/>
    </source>
</evidence>
<dbReference type="GO" id="GO:0006508">
    <property type="term" value="P:proteolysis"/>
    <property type="evidence" value="ECO:0007669"/>
    <property type="project" value="UniProtKB-KW"/>
</dbReference>
<gene>
    <name evidence="6" type="ORF">QYE76_048911</name>
</gene>
<keyword evidence="4" id="KW-0732">Signal</keyword>
<evidence type="ECO:0000313" key="6">
    <source>
        <dbReference type="EMBL" id="KAK1660752.1"/>
    </source>
</evidence>
<comment type="similarity">
    <text evidence="1">Belongs to the peptidase A1 family.</text>
</comment>
<dbReference type="PROSITE" id="PS51767">
    <property type="entry name" value="PEPTIDASE_A1"/>
    <property type="match status" value="1"/>
</dbReference>
<reference evidence="6" key="1">
    <citation type="submission" date="2023-07" db="EMBL/GenBank/DDBJ databases">
        <title>A chromosome-level genome assembly of Lolium multiflorum.</title>
        <authorList>
            <person name="Chen Y."/>
            <person name="Copetti D."/>
            <person name="Kolliker R."/>
            <person name="Studer B."/>
        </authorList>
    </citation>
    <scope>NUCLEOTIDE SEQUENCE</scope>
    <source>
        <strain evidence="6">02402/16</strain>
        <tissue evidence="6">Leaf</tissue>
    </source>
</reference>
<dbReference type="InterPro" id="IPR021109">
    <property type="entry name" value="Peptidase_aspartic_dom_sf"/>
</dbReference>
<name>A0AAD8SNK1_LOLMU</name>
<dbReference type="Pfam" id="PF14543">
    <property type="entry name" value="TAXi_N"/>
    <property type="match status" value="1"/>
</dbReference>
<evidence type="ECO:0000259" key="5">
    <source>
        <dbReference type="PROSITE" id="PS51767"/>
    </source>
</evidence>
<evidence type="ECO:0000256" key="3">
    <source>
        <dbReference type="ARBA" id="ARBA00022801"/>
    </source>
</evidence>
<dbReference type="SUPFAM" id="SSF50630">
    <property type="entry name" value="Acid proteases"/>
    <property type="match status" value="1"/>
</dbReference>
<dbReference type="PANTHER" id="PTHR47967:SF134">
    <property type="entry name" value="XYLANASE INHIBITOR C-TERMINAL DOMAIN-CONTAINING PROTEIN"/>
    <property type="match status" value="1"/>
</dbReference>
<dbReference type="InterPro" id="IPR032861">
    <property type="entry name" value="TAXi_N"/>
</dbReference>
<dbReference type="InterPro" id="IPR051708">
    <property type="entry name" value="Plant_Aspart_Prot_A1"/>
</dbReference>
<dbReference type="GO" id="GO:0008233">
    <property type="term" value="F:peptidase activity"/>
    <property type="evidence" value="ECO:0007669"/>
    <property type="project" value="UniProtKB-KW"/>
</dbReference>
<organism evidence="6 7">
    <name type="scientific">Lolium multiflorum</name>
    <name type="common">Italian ryegrass</name>
    <name type="synonym">Lolium perenne subsp. multiflorum</name>
    <dbReference type="NCBI Taxonomy" id="4521"/>
    <lineage>
        <taxon>Eukaryota</taxon>
        <taxon>Viridiplantae</taxon>
        <taxon>Streptophyta</taxon>
        <taxon>Embryophyta</taxon>
        <taxon>Tracheophyta</taxon>
        <taxon>Spermatophyta</taxon>
        <taxon>Magnoliopsida</taxon>
        <taxon>Liliopsida</taxon>
        <taxon>Poales</taxon>
        <taxon>Poaceae</taxon>
        <taxon>BOP clade</taxon>
        <taxon>Pooideae</taxon>
        <taxon>Poodae</taxon>
        <taxon>Poeae</taxon>
        <taxon>Poeae Chloroplast Group 2 (Poeae type)</taxon>
        <taxon>Loliodinae</taxon>
        <taxon>Loliinae</taxon>
        <taxon>Lolium</taxon>
    </lineage>
</organism>
<evidence type="ECO:0000313" key="7">
    <source>
        <dbReference type="Proteomes" id="UP001231189"/>
    </source>
</evidence>
<sequence>MAASHVILFLLPLAQATVSSAVIPANPKTIKFMAKDVRAFIKESAKDYMEQNAEQGGSGALVFDLSLGTSPQTLPVVMDITSELVWAQCMPCPTCTRLTPPGTPTFLPNNSDSVDRVHCASKTCGLMIPGDHGCDHDSDLCRYAEDFYGAANTSGFLITDTFSFGASQVPDVVFGCSIDIMEPGLAGASGFAGFSRGPSPSWGADDGLDNAGAQMSTAGSNTPLQAAKENQNPDLYYVKLTGVMVDGQLLTSIPAGTFDVQADGSGRALRGACEQVPVGGHGAGGVAGDLGHLCFLTEDFTSAKVPRLTLVFDGDAAMELKVENYFLAVTGGQTLTILPSRFGSVLGVLLQTGRNMTYDIHGGQLKFQATTAMVSAGAPAPEPVSLMITATVLVLLLFGPRSPF</sequence>
<keyword evidence="3" id="KW-0378">Hydrolase</keyword>
<dbReference type="PANTHER" id="PTHR47967">
    <property type="entry name" value="OS07G0603500 PROTEIN-RELATED"/>
    <property type="match status" value="1"/>
</dbReference>
<dbReference type="Proteomes" id="UP001231189">
    <property type="component" value="Unassembled WGS sequence"/>
</dbReference>
<feature type="chain" id="PRO_5042083363" description="Peptidase A1 domain-containing protein" evidence="4">
    <location>
        <begin position="17"/>
        <end position="404"/>
    </location>
</feature>
<dbReference type="AlphaFoldDB" id="A0AAD8SNK1"/>
<dbReference type="GO" id="GO:0005576">
    <property type="term" value="C:extracellular region"/>
    <property type="evidence" value="ECO:0007669"/>
    <property type="project" value="TreeGrafter"/>
</dbReference>
<feature type="domain" description="Peptidase A1" evidence="5">
    <location>
        <begin position="61"/>
        <end position="404"/>
    </location>
</feature>
<protein>
    <recommendedName>
        <fullName evidence="5">Peptidase A1 domain-containing protein</fullName>
    </recommendedName>
</protein>
<evidence type="ECO:0000256" key="4">
    <source>
        <dbReference type="SAM" id="SignalP"/>
    </source>
</evidence>
<dbReference type="Gene3D" id="2.40.70.10">
    <property type="entry name" value="Acid Proteases"/>
    <property type="match status" value="2"/>
</dbReference>
<evidence type="ECO:0000256" key="1">
    <source>
        <dbReference type="ARBA" id="ARBA00007447"/>
    </source>
</evidence>
<comment type="caution">
    <text evidence="6">The sequence shown here is derived from an EMBL/GenBank/DDBJ whole genome shotgun (WGS) entry which is preliminary data.</text>
</comment>
<accession>A0AAD8SNK1</accession>
<keyword evidence="7" id="KW-1185">Reference proteome</keyword>
<dbReference type="InterPro" id="IPR033121">
    <property type="entry name" value="PEPTIDASE_A1"/>
</dbReference>
<dbReference type="EMBL" id="JAUUTY010000003">
    <property type="protein sequence ID" value="KAK1660752.1"/>
    <property type="molecule type" value="Genomic_DNA"/>
</dbReference>